<organism evidence="6 7">
    <name type="scientific">Companilactobacillus versmoldensis DSM 14857 = KCTC 3814</name>
    <dbReference type="NCBI Taxonomy" id="1423815"/>
    <lineage>
        <taxon>Bacteria</taxon>
        <taxon>Bacillati</taxon>
        <taxon>Bacillota</taxon>
        <taxon>Bacilli</taxon>
        <taxon>Lactobacillales</taxon>
        <taxon>Lactobacillaceae</taxon>
        <taxon>Companilactobacillus</taxon>
    </lineage>
</organism>
<reference evidence="6 7" key="1">
    <citation type="journal article" date="2015" name="Genome Announc.">
        <title>Expanding the biotechnology potential of lactobacilli through comparative genomics of 213 strains and associated genera.</title>
        <authorList>
            <person name="Sun Z."/>
            <person name="Harris H.M."/>
            <person name="McCann A."/>
            <person name="Guo C."/>
            <person name="Argimon S."/>
            <person name="Zhang W."/>
            <person name="Yang X."/>
            <person name="Jeffery I.B."/>
            <person name="Cooney J.C."/>
            <person name="Kagawa T.F."/>
            <person name="Liu W."/>
            <person name="Song Y."/>
            <person name="Salvetti E."/>
            <person name="Wrobel A."/>
            <person name="Rasinkangas P."/>
            <person name="Parkhill J."/>
            <person name="Rea M.C."/>
            <person name="O'Sullivan O."/>
            <person name="Ritari J."/>
            <person name="Douillard F.P."/>
            <person name="Paul Ross R."/>
            <person name="Yang R."/>
            <person name="Briner A.E."/>
            <person name="Felis G.E."/>
            <person name="de Vos W.M."/>
            <person name="Barrangou R."/>
            <person name="Klaenhammer T.R."/>
            <person name="Caufield P.W."/>
            <person name="Cui Y."/>
            <person name="Zhang H."/>
            <person name="O'Toole P.W."/>
        </authorList>
    </citation>
    <scope>NUCLEOTIDE SEQUENCE [LARGE SCALE GENOMIC DNA]</scope>
    <source>
        <strain evidence="6 7">DSM 14857</strain>
    </source>
</reference>
<comment type="caution">
    <text evidence="6">The sequence shown here is derived from an EMBL/GenBank/DDBJ whole genome shotgun (WGS) entry which is preliminary data.</text>
</comment>
<keyword evidence="4" id="KW-0472">Membrane</keyword>
<dbReference type="OrthoDB" id="2309965at2"/>
<feature type="region of interest" description="Disordered" evidence="3">
    <location>
        <begin position="142"/>
        <end position="241"/>
    </location>
</feature>
<dbReference type="Gene3D" id="2.60.40.1850">
    <property type="match status" value="1"/>
</dbReference>
<dbReference type="STRING" id="1423815.FC27_GL000883"/>
<evidence type="ECO:0000256" key="1">
    <source>
        <dbReference type="ARBA" id="ARBA00004196"/>
    </source>
</evidence>
<evidence type="ECO:0000256" key="3">
    <source>
        <dbReference type="SAM" id="MobiDB-lite"/>
    </source>
</evidence>
<feature type="compositionally biased region" description="Basic and acidic residues" evidence="3">
    <location>
        <begin position="188"/>
        <end position="201"/>
    </location>
</feature>
<evidence type="ECO:0000313" key="7">
    <source>
        <dbReference type="Proteomes" id="UP000051647"/>
    </source>
</evidence>
<keyword evidence="2" id="KW-0732">Signal</keyword>
<sequence length="271" mass="29277">MKREKLLSFFLAFIFAFVSGLVWINQAQAVSLQYQVLQPNGQTSHADQYMDKPANVVIKDGKYYVSMTSTIPTWIGSHPVTYTSINNGDGQIVNNAHGASFKFSTTDLNKEIPVTMHLDVKVANINMDAMVYLKFLNVPALSSSNSGNSNSSNNNNGDQAAATGGDDSANNSDNGSDSATDPDTDTSDQPKSDDKTDEQKVTVKKPVKLKNNKEPKKKSKSSNNGDSVIYPEKDKKKKAAASHGPYIAIASGTVVIVAALAAGVYFWKRKS</sequence>
<feature type="transmembrane region" description="Helical" evidence="4">
    <location>
        <begin position="246"/>
        <end position="267"/>
    </location>
</feature>
<protein>
    <recommendedName>
        <fullName evidence="5">NEAT domain-containing protein</fullName>
    </recommendedName>
</protein>
<gene>
    <name evidence="6" type="ORF">FC27_GL000883</name>
</gene>
<feature type="domain" description="NEAT" evidence="5">
    <location>
        <begin position="23"/>
        <end position="143"/>
    </location>
</feature>
<feature type="compositionally biased region" description="Basic residues" evidence="3">
    <location>
        <begin position="202"/>
        <end position="220"/>
    </location>
</feature>
<evidence type="ECO:0000256" key="4">
    <source>
        <dbReference type="SAM" id="Phobius"/>
    </source>
</evidence>
<dbReference type="InterPro" id="IPR006635">
    <property type="entry name" value="NEAT_dom"/>
</dbReference>
<dbReference type="PROSITE" id="PS50978">
    <property type="entry name" value="NEAT"/>
    <property type="match status" value="1"/>
</dbReference>
<dbReference type="Pfam" id="PF05031">
    <property type="entry name" value="NEAT"/>
    <property type="match status" value="1"/>
</dbReference>
<dbReference type="PATRIC" id="fig|1423815.3.peg.903"/>
<evidence type="ECO:0000313" key="6">
    <source>
        <dbReference type="EMBL" id="KRL68143.1"/>
    </source>
</evidence>
<dbReference type="RefSeq" id="WP_010623984.1">
    <property type="nucleotide sequence ID" value="NZ_AZFA01000002.1"/>
</dbReference>
<feature type="compositionally biased region" description="Low complexity" evidence="3">
    <location>
        <begin position="164"/>
        <end position="179"/>
    </location>
</feature>
<dbReference type="AlphaFoldDB" id="A0A0R1SFU9"/>
<keyword evidence="4" id="KW-1133">Transmembrane helix</keyword>
<dbReference type="InterPro" id="IPR037250">
    <property type="entry name" value="NEAT_dom_sf"/>
</dbReference>
<dbReference type="SUPFAM" id="SSF158911">
    <property type="entry name" value="NEAT domain-like"/>
    <property type="match status" value="1"/>
</dbReference>
<keyword evidence="4" id="KW-0812">Transmembrane</keyword>
<comment type="subcellular location">
    <subcellularLocation>
        <location evidence="1">Cell envelope</location>
    </subcellularLocation>
</comment>
<dbReference type="Proteomes" id="UP000051647">
    <property type="component" value="Unassembled WGS sequence"/>
</dbReference>
<dbReference type="GO" id="GO:0030313">
    <property type="term" value="C:cell envelope"/>
    <property type="evidence" value="ECO:0007669"/>
    <property type="project" value="UniProtKB-SubCell"/>
</dbReference>
<accession>A0A0R1SFU9</accession>
<feature type="compositionally biased region" description="Low complexity" evidence="3">
    <location>
        <begin position="142"/>
        <end position="157"/>
    </location>
</feature>
<name>A0A0R1SFU9_9LACO</name>
<evidence type="ECO:0000259" key="5">
    <source>
        <dbReference type="PROSITE" id="PS50978"/>
    </source>
</evidence>
<proteinExistence type="predicted"/>
<dbReference type="CDD" id="cd06920">
    <property type="entry name" value="NEAT"/>
    <property type="match status" value="1"/>
</dbReference>
<dbReference type="EMBL" id="AZFA01000002">
    <property type="protein sequence ID" value="KRL68143.1"/>
    <property type="molecule type" value="Genomic_DNA"/>
</dbReference>
<keyword evidence="7" id="KW-1185">Reference proteome</keyword>
<evidence type="ECO:0000256" key="2">
    <source>
        <dbReference type="ARBA" id="ARBA00022729"/>
    </source>
</evidence>